<evidence type="ECO:0000313" key="3">
    <source>
        <dbReference type="Proteomes" id="UP001318321"/>
    </source>
</evidence>
<dbReference type="PROSITE" id="PS51186">
    <property type="entry name" value="GNAT"/>
    <property type="match status" value="1"/>
</dbReference>
<name>A0ABX0PVU7_9GAMM</name>
<protein>
    <submittedName>
        <fullName evidence="2">GNAT family N-acetyltransferase</fullName>
    </submittedName>
</protein>
<sequence>MFDLETPRLRLRPLATADLPALAEMLADPEVMRHSLRGVCDDMATRTFLDWSFDCYIKHRTGPLALMDRQDGNFVGFCGVSPERIKGAMELNLGYRLAKRYWGQGLATEAALATLEHAFSDRRLDSIVAIVESAHTASLRVVEKVGFGCFEALEFHKRAVRLYRMHRAQWQQRSVATGLIGSATPADTSVTHHPKHGKW</sequence>
<dbReference type="RefSeq" id="WP_167114891.1">
    <property type="nucleotide sequence ID" value="NZ_JAAQTO010000030.1"/>
</dbReference>
<gene>
    <name evidence="2" type="ORF">HBJ55_12130</name>
</gene>
<dbReference type="Pfam" id="PF13302">
    <property type="entry name" value="Acetyltransf_3"/>
    <property type="match status" value="1"/>
</dbReference>
<feature type="domain" description="N-acetyltransferase" evidence="1">
    <location>
        <begin position="9"/>
        <end position="167"/>
    </location>
</feature>
<dbReference type="SUPFAM" id="SSF55729">
    <property type="entry name" value="Acyl-CoA N-acyltransferases (Nat)"/>
    <property type="match status" value="1"/>
</dbReference>
<dbReference type="EMBL" id="JAAQTO010000030">
    <property type="protein sequence ID" value="NIC06177.1"/>
    <property type="molecule type" value="Genomic_DNA"/>
</dbReference>
<reference evidence="2 3" key="1">
    <citation type="submission" date="2020-03" db="EMBL/GenBank/DDBJ databases">
        <title>Identification of Halomonas strains.</title>
        <authorList>
            <person name="Xiao Z."/>
            <person name="Dong F."/>
            <person name="Wang Z."/>
            <person name="Zhao J.-Y."/>
        </authorList>
    </citation>
    <scope>NUCLEOTIDE SEQUENCE [LARGE SCALE GENOMIC DNA]</scope>
    <source>
        <strain evidence="2 3">DX6</strain>
    </source>
</reference>
<dbReference type="Proteomes" id="UP001318321">
    <property type="component" value="Unassembled WGS sequence"/>
</dbReference>
<organism evidence="2 3">
    <name type="scientific">Billgrantia bachuensis</name>
    <dbReference type="NCBI Taxonomy" id="2717286"/>
    <lineage>
        <taxon>Bacteria</taxon>
        <taxon>Pseudomonadati</taxon>
        <taxon>Pseudomonadota</taxon>
        <taxon>Gammaproteobacteria</taxon>
        <taxon>Oceanospirillales</taxon>
        <taxon>Halomonadaceae</taxon>
        <taxon>Billgrantia</taxon>
    </lineage>
</organism>
<dbReference type="InterPro" id="IPR016181">
    <property type="entry name" value="Acyl_CoA_acyltransferase"/>
</dbReference>
<dbReference type="PANTHER" id="PTHR43792">
    <property type="entry name" value="GNAT FAMILY, PUTATIVE (AFU_ORTHOLOGUE AFUA_3G00765)-RELATED-RELATED"/>
    <property type="match status" value="1"/>
</dbReference>
<dbReference type="InterPro" id="IPR000182">
    <property type="entry name" value="GNAT_dom"/>
</dbReference>
<proteinExistence type="predicted"/>
<evidence type="ECO:0000313" key="2">
    <source>
        <dbReference type="EMBL" id="NIC06177.1"/>
    </source>
</evidence>
<dbReference type="PANTHER" id="PTHR43792:SF1">
    <property type="entry name" value="N-ACETYLTRANSFERASE DOMAIN-CONTAINING PROTEIN"/>
    <property type="match status" value="1"/>
</dbReference>
<evidence type="ECO:0000259" key="1">
    <source>
        <dbReference type="PROSITE" id="PS51186"/>
    </source>
</evidence>
<keyword evidence="3" id="KW-1185">Reference proteome</keyword>
<dbReference type="InterPro" id="IPR051531">
    <property type="entry name" value="N-acetyltransferase"/>
</dbReference>
<accession>A0ABX0PVU7</accession>
<dbReference type="Gene3D" id="3.40.630.30">
    <property type="match status" value="1"/>
</dbReference>
<comment type="caution">
    <text evidence="2">The sequence shown here is derived from an EMBL/GenBank/DDBJ whole genome shotgun (WGS) entry which is preliminary data.</text>
</comment>